<gene>
    <name evidence="6" type="ORF">B0H16DRAFT_17554</name>
</gene>
<name>A0AAD7KJ30_9AGAR</name>
<dbReference type="EMBL" id="JARKIB010000001">
    <property type="protein sequence ID" value="KAJ7786097.1"/>
    <property type="molecule type" value="Genomic_DNA"/>
</dbReference>
<dbReference type="SUPFAM" id="SSF144232">
    <property type="entry name" value="HIT/MYND zinc finger-like"/>
    <property type="match status" value="1"/>
</dbReference>
<dbReference type="Gene3D" id="6.10.140.2220">
    <property type="match status" value="1"/>
</dbReference>
<keyword evidence="3" id="KW-0862">Zinc</keyword>
<reference evidence="6" key="1">
    <citation type="submission" date="2023-03" db="EMBL/GenBank/DDBJ databases">
        <title>Massive genome expansion in bonnet fungi (Mycena s.s.) driven by repeated elements and novel gene families across ecological guilds.</title>
        <authorList>
            <consortium name="Lawrence Berkeley National Laboratory"/>
            <person name="Harder C.B."/>
            <person name="Miyauchi S."/>
            <person name="Viragh M."/>
            <person name="Kuo A."/>
            <person name="Thoen E."/>
            <person name="Andreopoulos B."/>
            <person name="Lu D."/>
            <person name="Skrede I."/>
            <person name="Drula E."/>
            <person name="Henrissat B."/>
            <person name="Morin E."/>
            <person name="Kohler A."/>
            <person name="Barry K."/>
            <person name="LaButti K."/>
            <person name="Morin E."/>
            <person name="Salamov A."/>
            <person name="Lipzen A."/>
            <person name="Mereny Z."/>
            <person name="Hegedus B."/>
            <person name="Baldrian P."/>
            <person name="Stursova M."/>
            <person name="Weitz H."/>
            <person name="Taylor A."/>
            <person name="Grigoriev I.V."/>
            <person name="Nagy L.G."/>
            <person name="Martin F."/>
            <person name="Kauserud H."/>
        </authorList>
    </citation>
    <scope>NUCLEOTIDE SEQUENCE</scope>
    <source>
        <strain evidence="6">CBHHK182m</strain>
    </source>
</reference>
<dbReference type="Proteomes" id="UP001215598">
    <property type="component" value="Unassembled WGS sequence"/>
</dbReference>
<evidence type="ECO:0000256" key="1">
    <source>
        <dbReference type="ARBA" id="ARBA00022723"/>
    </source>
</evidence>
<evidence type="ECO:0000313" key="7">
    <source>
        <dbReference type="Proteomes" id="UP001215598"/>
    </source>
</evidence>
<evidence type="ECO:0000259" key="5">
    <source>
        <dbReference type="PROSITE" id="PS50865"/>
    </source>
</evidence>
<dbReference type="PROSITE" id="PS01360">
    <property type="entry name" value="ZF_MYND_1"/>
    <property type="match status" value="1"/>
</dbReference>
<feature type="domain" description="MYND-type" evidence="5">
    <location>
        <begin position="134"/>
        <end position="177"/>
    </location>
</feature>
<keyword evidence="7" id="KW-1185">Reference proteome</keyword>
<evidence type="ECO:0000256" key="4">
    <source>
        <dbReference type="PROSITE-ProRule" id="PRU00134"/>
    </source>
</evidence>
<evidence type="ECO:0000256" key="3">
    <source>
        <dbReference type="ARBA" id="ARBA00022833"/>
    </source>
</evidence>
<organism evidence="6 7">
    <name type="scientific">Mycena metata</name>
    <dbReference type="NCBI Taxonomy" id="1033252"/>
    <lineage>
        <taxon>Eukaryota</taxon>
        <taxon>Fungi</taxon>
        <taxon>Dikarya</taxon>
        <taxon>Basidiomycota</taxon>
        <taxon>Agaricomycotina</taxon>
        <taxon>Agaricomycetes</taxon>
        <taxon>Agaricomycetidae</taxon>
        <taxon>Agaricales</taxon>
        <taxon>Marasmiineae</taxon>
        <taxon>Mycenaceae</taxon>
        <taxon>Mycena</taxon>
    </lineage>
</organism>
<evidence type="ECO:0000256" key="2">
    <source>
        <dbReference type="ARBA" id="ARBA00022771"/>
    </source>
</evidence>
<dbReference type="GO" id="GO:0008270">
    <property type="term" value="F:zinc ion binding"/>
    <property type="evidence" value="ECO:0007669"/>
    <property type="project" value="UniProtKB-KW"/>
</dbReference>
<dbReference type="InterPro" id="IPR002893">
    <property type="entry name" value="Znf_MYND"/>
</dbReference>
<dbReference type="PROSITE" id="PS50865">
    <property type="entry name" value="ZF_MYND_2"/>
    <property type="match status" value="1"/>
</dbReference>
<keyword evidence="1" id="KW-0479">Metal-binding</keyword>
<dbReference type="AlphaFoldDB" id="A0AAD7KJ30"/>
<accession>A0AAD7KJ30</accession>
<proteinExistence type="predicted"/>
<comment type="caution">
    <text evidence="6">The sequence shown here is derived from an EMBL/GenBank/DDBJ whole genome shotgun (WGS) entry which is preliminary data.</text>
</comment>
<protein>
    <recommendedName>
        <fullName evidence="5">MYND-type domain-containing protein</fullName>
    </recommendedName>
</protein>
<dbReference type="Pfam" id="PF01753">
    <property type="entry name" value="zf-MYND"/>
    <property type="match status" value="1"/>
</dbReference>
<keyword evidence="2 4" id="KW-0863">Zinc-finger</keyword>
<evidence type="ECO:0000313" key="6">
    <source>
        <dbReference type="EMBL" id="KAJ7786097.1"/>
    </source>
</evidence>
<sequence length="194" mass="22064">MQVELSITTFGFEGRHVKITMHPVVPPSAMGDGLQAWFVQFVRGLYPDLKHSGKWLCSQCGKPARDMQVDMLGWPHLAQFSVYAHQLCENKDGPCDRAAKAESNIWRQGFGHPPNPPNSTRNIDPVEQPLSRGCATCQRDPRAAPEVKLKRCGRCKLTRYCSVKCQTNDYPRHKHNCKRIDDIEYAKWGAEDRD</sequence>